<name>A0A4U9RB68_HATHI</name>
<dbReference type="RefSeq" id="WP_138209985.1">
    <property type="nucleotide sequence ID" value="NZ_CBCRUQ010000017.1"/>
</dbReference>
<reference evidence="2 3" key="1">
    <citation type="submission" date="2019-05" db="EMBL/GenBank/DDBJ databases">
        <authorList>
            <consortium name="Pathogen Informatics"/>
        </authorList>
    </citation>
    <scope>NUCLEOTIDE SEQUENCE [LARGE SCALE GENOMIC DNA]</scope>
    <source>
        <strain evidence="2 3">NCTC503</strain>
    </source>
</reference>
<feature type="transmembrane region" description="Helical" evidence="1">
    <location>
        <begin position="26"/>
        <end position="50"/>
    </location>
</feature>
<keyword evidence="1" id="KW-1133">Transmembrane helix</keyword>
<sequence length="60" mass="7046">MDFSVDELYYYKNLSMISILRIREKIVATVIIIILILAISGLLMILSTIYTNRIVEYILY</sequence>
<dbReference type="KEGG" id="hhw:NCTC503_01315"/>
<dbReference type="AlphaFoldDB" id="A0A4U9RB68"/>
<accession>A0A4U9RB68</accession>
<keyword evidence="3" id="KW-1185">Reference proteome</keyword>
<evidence type="ECO:0000256" key="1">
    <source>
        <dbReference type="SAM" id="Phobius"/>
    </source>
</evidence>
<organism evidence="2 3">
    <name type="scientific">Hathewaya histolytica</name>
    <name type="common">Clostridium histolyticum</name>
    <dbReference type="NCBI Taxonomy" id="1498"/>
    <lineage>
        <taxon>Bacteria</taxon>
        <taxon>Bacillati</taxon>
        <taxon>Bacillota</taxon>
        <taxon>Clostridia</taxon>
        <taxon>Eubacteriales</taxon>
        <taxon>Clostridiaceae</taxon>
        <taxon>Hathewaya</taxon>
    </lineage>
</organism>
<dbReference type="EMBL" id="LR590481">
    <property type="protein sequence ID" value="VTQ88945.1"/>
    <property type="molecule type" value="Genomic_DNA"/>
</dbReference>
<protein>
    <submittedName>
        <fullName evidence="2">Uncharacterized protein</fullName>
    </submittedName>
</protein>
<keyword evidence="1" id="KW-0472">Membrane</keyword>
<evidence type="ECO:0000313" key="2">
    <source>
        <dbReference type="EMBL" id="VTQ88945.1"/>
    </source>
</evidence>
<evidence type="ECO:0000313" key="3">
    <source>
        <dbReference type="Proteomes" id="UP000308489"/>
    </source>
</evidence>
<dbReference type="Proteomes" id="UP000308489">
    <property type="component" value="Chromosome 1"/>
</dbReference>
<proteinExistence type="predicted"/>
<keyword evidence="1" id="KW-0812">Transmembrane</keyword>
<gene>
    <name evidence="2" type="ORF">NCTC503_01315</name>
</gene>